<dbReference type="GO" id="GO:0009279">
    <property type="term" value="C:cell outer membrane"/>
    <property type="evidence" value="ECO:0007669"/>
    <property type="project" value="UniProtKB-SubCell"/>
</dbReference>
<protein>
    <recommendedName>
        <fullName evidence="5">TonB-dependent receptor-like beta-barrel domain-containing protein</fullName>
    </recommendedName>
</protein>
<proteinExistence type="predicted"/>
<dbReference type="SUPFAM" id="SSF56935">
    <property type="entry name" value="Porins"/>
    <property type="match status" value="1"/>
</dbReference>
<dbReference type="InterPro" id="IPR036942">
    <property type="entry name" value="Beta-barrel_TonB_sf"/>
</dbReference>
<organism evidence="4">
    <name type="scientific">marine sediment metagenome</name>
    <dbReference type="NCBI Taxonomy" id="412755"/>
    <lineage>
        <taxon>unclassified sequences</taxon>
        <taxon>metagenomes</taxon>
        <taxon>ecological metagenomes</taxon>
    </lineage>
</organism>
<evidence type="ECO:0000256" key="3">
    <source>
        <dbReference type="ARBA" id="ARBA00023237"/>
    </source>
</evidence>
<comment type="caution">
    <text evidence="4">The sequence shown here is derived from an EMBL/GenBank/DDBJ whole genome shotgun (WGS) entry which is preliminary data.</text>
</comment>
<evidence type="ECO:0000313" key="4">
    <source>
        <dbReference type="EMBL" id="KKN00929.1"/>
    </source>
</evidence>
<keyword evidence="3" id="KW-0998">Cell outer membrane</keyword>
<keyword evidence="2" id="KW-0472">Membrane</keyword>
<reference evidence="4" key="1">
    <citation type="journal article" date="2015" name="Nature">
        <title>Complex archaea that bridge the gap between prokaryotes and eukaryotes.</title>
        <authorList>
            <person name="Spang A."/>
            <person name="Saw J.H."/>
            <person name="Jorgensen S.L."/>
            <person name="Zaremba-Niedzwiedzka K."/>
            <person name="Martijn J."/>
            <person name="Lind A.E."/>
            <person name="van Eijk R."/>
            <person name="Schleper C."/>
            <person name="Guy L."/>
            <person name="Ettema T.J."/>
        </authorList>
    </citation>
    <scope>NUCLEOTIDE SEQUENCE</scope>
</reference>
<evidence type="ECO:0000256" key="2">
    <source>
        <dbReference type="ARBA" id="ARBA00023136"/>
    </source>
</evidence>
<feature type="non-terminal residue" evidence="4">
    <location>
        <position position="1"/>
    </location>
</feature>
<dbReference type="EMBL" id="LAZR01005318">
    <property type="protein sequence ID" value="KKN00929.1"/>
    <property type="molecule type" value="Genomic_DNA"/>
</dbReference>
<dbReference type="AlphaFoldDB" id="A0A0F9M5H8"/>
<name>A0A0F9M5H8_9ZZZZ</name>
<gene>
    <name evidence="4" type="ORF">LCGC14_1132820</name>
</gene>
<evidence type="ECO:0008006" key="5">
    <source>
        <dbReference type="Google" id="ProtNLM"/>
    </source>
</evidence>
<sequence>VGGRYFENESTLKGVSGYGVVSPGFPILTVDSKTEDEDSIFKFNISYSLDDNKNIYFTWSEGYRAGGLNRDETDVVPREYKPDFLTNFLSLRPNFFFSNSVYFRR</sequence>
<dbReference type="Gene3D" id="2.40.170.20">
    <property type="entry name" value="TonB-dependent receptor, beta-barrel domain"/>
    <property type="match status" value="1"/>
</dbReference>
<accession>A0A0F9M5H8</accession>
<comment type="subcellular location">
    <subcellularLocation>
        <location evidence="1">Cell outer membrane</location>
    </subcellularLocation>
</comment>
<evidence type="ECO:0000256" key="1">
    <source>
        <dbReference type="ARBA" id="ARBA00004442"/>
    </source>
</evidence>